<feature type="transmembrane region" description="Helical" evidence="1">
    <location>
        <begin position="271"/>
        <end position="294"/>
    </location>
</feature>
<organism evidence="2 3">
    <name type="scientific">Acidocella aminolytica 101 = DSM 11237</name>
    <dbReference type="NCBI Taxonomy" id="1120923"/>
    <lineage>
        <taxon>Bacteria</taxon>
        <taxon>Pseudomonadati</taxon>
        <taxon>Pseudomonadota</taxon>
        <taxon>Alphaproteobacteria</taxon>
        <taxon>Acetobacterales</taxon>
        <taxon>Acidocellaceae</taxon>
        <taxon>Acidocella</taxon>
    </lineage>
</organism>
<evidence type="ECO:0000313" key="2">
    <source>
        <dbReference type="EMBL" id="GAN81028.1"/>
    </source>
</evidence>
<feature type="transmembrane region" description="Helical" evidence="1">
    <location>
        <begin position="225"/>
        <end position="250"/>
    </location>
</feature>
<dbReference type="InterPro" id="IPR007498">
    <property type="entry name" value="PqiA-like"/>
</dbReference>
<feature type="transmembrane region" description="Helical" evidence="1">
    <location>
        <begin position="104"/>
        <end position="123"/>
    </location>
</feature>
<keyword evidence="1" id="KW-0472">Membrane</keyword>
<dbReference type="Proteomes" id="UP000032668">
    <property type="component" value="Unassembled WGS sequence"/>
</dbReference>
<gene>
    <name evidence="2" type="ORF">Aam_070_030</name>
</gene>
<dbReference type="Pfam" id="PF04403">
    <property type="entry name" value="PqiA"/>
    <property type="match status" value="2"/>
</dbReference>
<sequence length="341" mass="38236">MQVDVIGVTNRSLIVSGVIGIWLQHWPLLAIVIGLEIILLPFLRFGLLSFVLGALRLGYRPAWLGHIFRRAERLDEWAMLDVFLIGGMVGYARVAPFLPIHIKAGGYCVIATALLTLITRASLERRELWRAMGPHVTHASTDMIGCTVCDFPVPTSQEGCPCPRCGARIWHCRPFSTMRAMALTIAAFIFYPVAYLYPMEYSDQLSTPHGYSIMTGVVKLAQAHLWFFAGLIFFASVLIPFLKLFAFAWFGISIHRHSASRLRLKTRLYRLIDVIGRWSHIDVFTVSVFLPLMHLPGLLSTVVGRAMPAFLAVVVLTMFASTVFDPRALWLAGTLHNRRAL</sequence>
<feature type="transmembrane region" description="Helical" evidence="1">
    <location>
        <begin position="178"/>
        <end position="197"/>
    </location>
</feature>
<feature type="transmembrane region" description="Helical" evidence="1">
    <location>
        <begin position="306"/>
        <end position="324"/>
    </location>
</feature>
<keyword evidence="1" id="KW-1133">Transmembrane helix</keyword>
<keyword evidence="3" id="KW-1185">Reference proteome</keyword>
<keyword evidence="1" id="KW-0812">Transmembrane</keyword>
<feature type="transmembrane region" description="Helical" evidence="1">
    <location>
        <begin position="78"/>
        <end position="98"/>
    </location>
</feature>
<dbReference type="AlphaFoldDB" id="A0A0D6PII5"/>
<accession>A0A0D6PII5</accession>
<proteinExistence type="predicted"/>
<comment type="caution">
    <text evidence="2">The sequence shown here is derived from an EMBL/GenBank/DDBJ whole genome shotgun (WGS) entry which is preliminary data.</text>
</comment>
<reference evidence="2 3" key="1">
    <citation type="submission" date="2012-11" db="EMBL/GenBank/DDBJ databases">
        <title>Whole genome sequence of Acidocella aminolytica 101 = DSM 11237.</title>
        <authorList>
            <person name="Azuma Y."/>
            <person name="Higashiura N."/>
            <person name="Hirakawa H."/>
            <person name="Matsushita K."/>
        </authorList>
    </citation>
    <scope>NUCLEOTIDE SEQUENCE [LARGE SCALE GENOMIC DNA]</scope>
    <source>
        <strain evidence="3">101 / DSM 11237</strain>
    </source>
</reference>
<feature type="transmembrane region" description="Helical" evidence="1">
    <location>
        <begin position="38"/>
        <end position="57"/>
    </location>
</feature>
<evidence type="ECO:0000256" key="1">
    <source>
        <dbReference type="SAM" id="Phobius"/>
    </source>
</evidence>
<name>A0A0D6PII5_9PROT</name>
<evidence type="ECO:0000313" key="3">
    <source>
        <dbReference type="Proteomes" id="UP000032668"/>
    </source>
</evidence>
<protein>
    <submittedName>
        <fullName evidence="2">Paraquat-inducible protein A</fullName>
    </submittedName>
</protein>
<dbReference type="STRING" id="1120923.SAMN02746095_01520"/>
<feature type="transmembrane region" description="Helical" evidence="1">
    <location>
        <begin position="12"/>
        <end position="32"/>
    </location>
</feature>
<dbReference type="EMBL" id="BANC01000068">
    <property type="protein sequence ID" value="GAN81028.1"/>
    <property type="molecule type" value="Genomic_DNA"/>
</dbReference>